<feature type="transmembrane region" description="Helical" evidence="2">
    <location>
        <begin position="72"/>
        <end position="89"/>
    </location>
</feature>
<keyword evidence="2" id="KW-0472">Membrane</keyword>
<keyword evidence="2" id="KW-0812">Transmembrane</keyword>
<protein>
    <submittedName>
        <fullName evidence="3">MtORFvar2 ortholog</fullName>
    </submittedName>
</protein>
<evidence type="ECO:0000256" key="2">
    <source>
        <dbReference type="SAM" id="Phobius"/>
    </source>
</evidence>
<gene>
    <name evidence="3" type="primary">MtORFvar2</name>
</gene>
<dbReference type="AlphaFoldDB" id="A0A2Z5W6N1"/>
<feature type="transmembrane region" description="Helical" evidence="2">
    <location>
        <begin position="39"/>
        <end position="60"/>
    </location>
</feature>
<organism evidence="3">
    <name type="scientific">Heterosigma akashiwo</name>
    <name type="common">Chromophytic alga</name>
    <name type="synonym">Heterosigma carterae</name>
    <dbReference type="NCBI Taxonomy" id="2829"/>
    <lineage>
        <taxon>Eukaryota</taxon>
        <taxon>Sar</taxon>
        <taxon>Stramenopiles</taxon>
        <taxon>Ochrophyta</taxon>
        <taxon>Raphidophyceae</taxon>
        <taxon>Chattonellales</taxon>
        <taxon>Chattonellaceae</taxon>
        <taxon>Heterosigma</taxon>
    </lineage>
</organism>
<reference evidence="3" key="1">
    <citation type="submission" date="2017-03" db="EMBL/GenBank/DDBJ databases">
        <title>Heterosigma akashiwo mitochondrial genome sequence.</title>
        <authorList>
            <person name="Ueki S."/>
        </authorList>
    </citation>
    <scope>NUCLEOTIDE SEQUENCE</scope>
    <source>
        <strain evidence="3">HaFk01</strain>
    </source>
</reference>
<feature type="transmembrane region" description="Helical" evidence="2">
    <location>
        <begin position="101"/>
        <end position="118"/>
    </location>
</feature>
<keyword evidence="2" id="KW-1133">Transmembrane helix</keyword>
<geneLocation type="mitochondrion" evidence="3"/>
<dbReference type="EMBL" id="LC228562">
    <property type="protein sequence ID" value="BBB45719.1"/>
    <property type="molecule type" value="Genomic_DNA"/>
</dbReference>
<sequence>MNFSLFKTERFQKAVTLVSYFPLIGGGLRLLRKGFDLPMYWQGVPVETWGMVVIFICLWVNPRPLQTFLEGLYKTLVFQFLLYVELITKEHMIRSFQTGEPYFHIVYWTNIYLVTSVLPKLWNEHILLVIVFWCSILKFFFTLDRLLMANIDWDTMVENQAPLTFETILKAQTVLVIPYSPYLSENLKTRSFPYLQRQLVESQAKLSPDLMQKVRRYPLPEIEVKINLGKNLGVFFTWAGLCIANLYFTDKKNNLDRKLREQTAEDDRMLRERQAELDRELQERRADLDRISQERQAELDRMTRERQSELIRKLRQEEFDTQRKELNMQKEDLDFRKQEFEANQRSFLDRFWGRKVQPKSSSAADLPSTKASIVEVQKGSPKDGDFNCVLEPQLDLWSLLNAWV</sequence>
<name>A0A2Z5W6N1_HETAK</name>
<proteinExistence type="predicted"/>
<keyword evidence="1" id="KW-0175">Coiled coil</keyword>
<evidence type="ECO:0000256" key="1">
    <source>
        <dbReference type="SAM" id="Coils"/>
    </source>
</evidence>
<evidence type="ECO:0000313" key="3">
    <source>
        <dbReference type="EMBL" id="BBB45719.1"/>
    </source>
</evidence>
<keyword evidence="3" id="KW-0496">Mitochondrion</keyword>
<accession>A0A2Z5W6N1</accession>
<feature type="transmembrane region" description="Helical" evidence="2">
    <location>
        <begin position="125"/>
        <end position="143"/>
    </location>
</feature>
<feature type="coiled-coil region" evidence="1">
    <location>
        <begin position="252"/>
        <end position="294"/>
    </location>
</feature>
<feature type="transmembrane region" description="Helical" evidence="2">
    <location>
        <begin position="228"/>
        <end position="248"/>
    </location>
</feature>